<dbReference type="Gene3D" id="1.10.10.10">
    <property type="entry name" value="Winged helix-like DNA-binding domain superfamily/Winged helix DNA-binding domain"/>
    <property type="match status" value="1"/>
</dbReference>
<accession>A0ABU2U9J3</accession>
<dbReference type="PROSITE" id="PS51197">
    <property type="entry name" value="HTH_RRF2_2"/>
    <property type="match status" value="1"/>
</dbReference>
<proteinExistence type="predicted"/>
<gene>
    <name evidence="1" type="ORF">RM764_44495</name>
</gene>
<dbReference type="Proteomes" id="UP001183809">
    <property type="component" value="Unassembled WGS sequence"/>
</dbReference>
<reference evidence="2" key="1">
    <citation type="submission" date="2023-07" db="EMBL/GenBank/DDBJ databases">
        <title>30 novel species of actinomycetes from the DSMZ collection.</title>
        <authorList>
            <person name="Nouioui I."/>
        </authorList>
    </citation>
    <scope>NUCLEOTIDE SEQUENCE [LARGE SCALE GENOMIC DNA]</scope>
    <source>
        <strain evidence="2">DSM 41699</strain>
    </source>
</reference>
<evidence type="ECO:0000313" key="1">
    <source>
        <dbReference type="EMBL" id="MDT0469912.1"/>
    </source>
</evidence>
<dbReference type="RefSeq" id="WP_311701331.1">
    <property type="nucleotide sequence ID" value="NZ_JAVREY010000141.1"/>
</dbReference>
<dbReference type="InterPro" id="IPR000944">
    <property type="entry name" value="Tscrpt_reg_Rrf2"/>
</dbReference>
<comment type="caution">
    <text evidence="1">The sequence shown here is derived from an EMBL/GenBank/DDBJ whole genome shotgun (WGS) entry which is preliminary data.</text>
</comment>
<organism evidence="1 2">
    <name type="scientific">Streptomyces gibsoniae</name>
    <dbReference type="NCBI Taxonomy" id="3075529"/>
    <lineage>
        <taxon>Bacteria</taxon>
        <taxon>Bacillati</taxon>
        <taxon>Actinomycetota</taxon>
        <taxon>Actinomycetes</taxon>
        <taxon>Kitasatosporales</taxon>
        <taxon>Streptomycetaceae</taxon>
        <taxon>Streptomyces</taxon>
    </lineage>
</organism>
<dbReference type="PANTHER" id="PTHR33221:SF15">
    <property type="entry name" value="HTH-TYPE TRANSCRIPTIONAL REGULATOR YWGB-RELATED"/>
    <property type="match status" value="1"/>
</dbReference>
<dbReference type="EMBL" id="JAVREY010000141">
    <property type="protein sequence ID" value="MDT0469912.1"/>
    <property type="molecule type" value="Genomic_DNA"/>
</dbReference>
<dbReference type="InterPro" id="IPR036390">
    <property type="entry name" value="WH_DNA-bd_sf"/>
</dbReference>
<dbReference type="Pfam" id="PF02082">
    <property type="entry name" value="Rrf2"/>
    <property type="match status" value="1"/>
</dbReference>
<dbReference type="SUPFAM" id="SSF46785">
    <property type="entry name" value="Winged helix' DNA-binding domain"/>
    <property type="match status" value="1"/>
</dbReference>
<sequence>MGANSRLTIATHALAWMALNERSGAELTTSEQIAGSVKTNPVVIRRLMSEMGKAGLISSQRGANAGWRLAKAPEAISLRDINDALGAEAAFAMHRNEPSAICPVARGIRPALAPVYARVDDAVSRELAATSLADVLRDTLGVDGA</sequence>
<dbReference type="InterPro" id="IPR036388">
    <property type="entry name" value="WH-like_DNA-bd_sf"/>
</dbReference>
<protein>
    <submittedName>
        <fullName evidence="1">Rrf2 family transcriptional regulator</fullName>
    </submittedName>
</protein>
<name>A0ABU2U9J3_9ACTN</name>
<dbReference type="PANTHER" id="PTHR33221">
    <property type="entry name" value="WINGED HELIX-TURN-HELIX TRANSCRIPTIONAL REGULATOR, RRF2 FAMILY"/>
    <property type="match status" value="1"/>
</dbReference>
<keyword evidence="2" id="KW-1185">Reference proteome</keyword>
<evidence type="ECO:0000313" key="2">
    <source>
        <dbReference type="Proteomes" id="UP001183809"/>
    </source>
</evidence>